<evidence type="ECO:0000256" key="2">
    <source>
        <dbReference type="RuleBase" id="RU000461"/>
    </source>
</evidence>
<dbReference type="SUPFAM" id="SSF48264">
    <property type="entry name" value="Cytochrome P450"/>
    <property type="match status" value="1"/>
</dbReference>
<dbReference type="PROSITE" id="PS00086">
    <property type="entry name" value="CYTOCHROME_P450"/>
    <property type="match status" value="1"/>
</dbReference>
<proteinExistence type="inferred from homology"/>
<dbReference type="Proteomes" id="UP000632222">
    <property type="component" value="Unassembled WGS sequence"/>
</dbReference>
<accession>A0ABQ2CVG9</accession>
<dbReference type="InterPro" id="IPR036396">
    <property type="entry name" value="Cyt_P450_sf"/>
</dbReference>
<organism evidence="3 4">
    <name type="scientific">Deinococcus roseus</name>
    <dbReference type="NCBI Taxonomy" id="392414"/>
    <lineage>
        <taxon>Bacteria</taxon>
        <taxon>Thermotogati</taxon>
        <taxon>Deinococcota</taxon>
        <taxon>Deinococci</taxon>
        <taxon>Deinococcales</taxon>
        <taxon>Deinococcaceae</taxon>
        <taxon>Deinococcus</taxon>
    </lineage>
</organism>
<dbReference type="InterPro" id="IPR017972">
    <property type="entry name" value="Cyt_P450_CS"/>
</dbReference>
<keyword evidence="2" id="KW-0479">Metal-binding</keyword>
<comment type="caution">
    <text evidence="3">The sequence shown here is derived from an EMBL/GenBank/DDBJ whole genome shotgun (WGS) entry which is preliminary data.</text>
</comment>
<keyword evidence="4" id="KW-1185">Reference proteome</keyword>
<keyword evidence="2" id="KW-0408">Iron</keyword>
<gene>
    <name evidence="3" type="primary">cypA</name>
    <name evidence="3" type="ORF">GCM10008938_08440</name>
</gene>
<evidence type="ECO:0000256" key="1">
    <source>
        <dbReference type="ARBA" id="ARBA00010617"/>
    </source>
</evidence>
<evidence type="ECO:0000313" key="3">
    <source>
        <dbReference type="EMBL" id="GGJ24657.1"/>
    </source>
</evidence>
<protein>
    <submittedName>
        <fullName evidence="3">Cytochrome P450</fullName>
    </submittedName>
</protein>
<comment type="similarity">
    <text evidence="1 2">Belongs to the cytochrome P450 family.</text>
</comment>
<dbReference type="PANTHER" id="PTHR46696:SF1">
    <property type="entry name" value="CYTOCHROME P450 YJIB-RELATED"/>
    <property type="match status" value="1"/>
</dbReference>
<evidence type="ECO:0000313" key="4">
    <source>
        <dbReference type="Proteomes" id="UP000632222"/>
    </source>
</evidence>
<dbReference type="Pfam" id="PF00067">
    <property type="entry name" value="p450"/>
    <property type="match status" value="1"/>
</dbReference>
<reference evidence="4" key="1">
    <citation type="journal article" date="2019" name="Int. J. Syst. Evol. Microbiol.">
        <title>The Global Catalogue of Microorganisms (GCM) 10K type strain sequencing project: providing services to taxonomists for standard genome sequencing and annotation.</title>
        <authorList>
            <consortium name="The Broad Institute Genomics Platform"/>
            <consortium name="The Broad Institute Genome Sequencing Center for Infectious Disease"/>
            <person name="Wu L."/>
            <person name="Ma J."/>
        </authorList>
    </citation>
    <scope>NUCLEOTIDE SEQUENCE [LARGE SCALE GENOMIC DNA]</scope>
    <source>
        <strain evidence="4">JCM 14370</strain>
    </source>
</reference>
<dbReference type="Gene3D" id="1.10.630.10">
    <property type="entry name" value="Cytochrome P450"/>
    <property type="match status" value="1"/>
</dbReference>
<dbReference type="InterPro" id="IPR002397">
    <property type="entry name" value="Cyt_P450_B"/>
</dbReference>
<dbReference type="CDD" id="cd20625">
    <property type="entry name" value="CYP164-like"/>
    <property type="match status" value="1"/>
</dbReference>
<dbReference type="PANTHER" id="PTHR46696">
    <property type="entry name" value="P450, PUTATIVE (EUROFUNG)-RELATED"/>
    <property type="match status" value="1"/>
</dbReference>
<keyword evidence="2" id="KW-0349">Heme</keyword>
<name>A0ABQ2CVG9_9DEIO</name>
<keyword evidence="2" id="KW-0503">Monooxygenase</keyword>
<dbReference type="InterPro" id="IPR001128">
    <property type="entry name" value="Cyt_P450"/>
</dbReference>
<dbReference type="RefSeq" id="WP_189000342.1">
    <property type="nucleotide sequence ID" value="NZ_BMOD01000002.1"/>
</dbReference>
<dbReference type="PRINTS" id="PR00359">
    <property type="entry name" value="BP450"/>
</dbReference>
<dbReference type="EMBL" id="BMOD01000002">
    <property type="protein sequence ID" value="GGJ24657.1"/>
    <property type="molecule type" value="Genomic_DNA"/>
</dbReference>
<sequence>MTTAFADLFSTPEFLENPYPIYRELRNQAPAYWYPHSGLTGGMWFVTRHEDTEMVLKDLRFTKDISRVSAVPQQLSRHMLDADPPDHTRLRALVSQAFTPRVVASLEPKIRSITEDLVSQIKKGQDFSLIESLAFPLPIIVIAELLGVPDRDRHLFRDWSSHLIDGADILTVTDPEAGQKAQMALGSIFKYFDDLIKVRRHDLQDDLVSLLIAAEDQQGKLTHGEILATCFLLLLAGHETTINLIGNGYHALTRFPEQLQHLRDHPEHLSTGVDEMLRFDAPVQRATFRAALEDLEIAGQVIRKNQQVAAVIGAANRDERVFQNPDTLDVTRTPNRHLGFGRGIHFCLGAPLARLEAQIAFELLLPLGLPRVVHLERRPSTMFRGFRDLVLSWS</sequence>
<keyword evidence="2" id="KW-0560">Oxidoreductase</keyword>